<evidence type="ECO:0000256" key="2">
    <source>
        <dbReference type="ARBA" id="ARBA00002552"/>
    </source>
</evidence>
<gene>
    <name evidence="23" type="ORF">EgrG_000926100</name>
</gene>
<dbReference type="UniPathway" id="UPA00906">
    <property type="reaction ID" value="UER00898"/>
</dbReference>
<comment type="cofactor">
    <cofactor evidence="1 18">
        <name>pyridoxal 5'-phosphate</name>
        <dbReference type="ChEBI" id="CHEBI:597326"/>
    </cofactor>
</comment>
<dbReference type="InterPro" id="IPR008829">
    <property type="entry name" value="SepSecS/SepCysS"/>
</dbReference>
<dbReference type="AlphaFoldDB" id="A0A068WYS4"/>
<sequence>MLSGDPQEDLCESISRYIGVNAARRAVQRLCGVEARFNNVIRTVSFHFLLSHVLAHGIGRSGDITAIQPKASGSSLINRLSNALLLDWLRRSGNTMAHFVYRFLESVLFILLYVNVVGAAIMMAHAQMWFHSHLIRNCGSAPSTEACLLVPMATGMTLTLCLLTLKRRRGPQAKYVIWPRIDQKSCLKCITAAGLIPVPIEPIQTMGRQKRVKKNGNVALPKKAEEDGHSAHADQLSSDLDAIRAAMLDPEEALRRREGVSTSPSQDQTSNLGPKSIVCVLSTTSCFAPRVPDRLPAITRLCKVWGVPHLVNNAYGVQSKRCMRLIESAWAEARQPAVCKQTEGEERDVGGGGNVDDLTPLDLIYVQSTDKNLMVPVGGAVIAGFSKSLLQEIAESYPGRASGSPSLDVFATLLHLGRSGWEDLLAQREACYLQLSEGLRALAAKHGLRLMDTPENPISLALSLHALCSGCNDDGDAVDGEVDADATGLDPDILTQLGANLFTQGCSGVRVVVSAAMERRSGLPAKVVAGVRLEGFNSHSAASSEAYMNAAAALGQTPTEVDVFLSRLDKALSSFQRRQRQQQQRRSQDQDPTEWLNGSL</sequence>
<feature type="binding site" evidence="19">
    <location>
        <position position="68"/>
    </location>
    <ligand>
        <name>substrate</name>
    </ligand>
</feature>
<protein>
    <recommendedName>
        <fullName evidence="6 18">O-phosphoseryl-tRNA(Sec) selenium transferase</fullName>
        <ecNumber evidence="5 18">2.9.1.2</ecNumber>
    </recommendedName>
    <alternativeName>
        <fullName evidence="14 18">Selenocysteine synthase</fullName>
    </alternativeName>
    <alternativeName>
        <fullName evidence="15 18">Selenocysteinyl-tRNA(Sec) synthase</fullName>
    </alternativeName>
    <alternativeName>
        <fullName evidence="16 18">Sep-tRNA:Sec-tRNA synthase</fullName>
    </alternativeName>
</protein>
<keyword evidence="22" id="KW-0812">Transmembrane</keyword>
<keyword evidence="7 18" id="KW-0820">tRNA-binding</keyword>
<evidence type="ECO:0000256" key="10">
    <source>
        <dbReference type="ARBA" id="ARBA00022898"/>
    </source>
</evidence>
<dbReference type="PANTHER" id="PTHR12944">
    <property type="entry name" value="SOLUBLE LIVER ANTIGEN/LIVER PANCREAS ANTIGEN"/>
    <property type="match status" value="1"/>
</dbReference>
<dbReference type="GO" id="GO:0005737">
    <property type="term" value="C:cytoplasm"/>
    <property type="evidence" value="ECO:0007669"/>
    <property type="project" value="UniProtKB-SubCell"/>
</dbReference>
<evidence type="ECO:0000256" key="18">
    <source>
        <dbReference type="PIRNR" id="PIRNR017689"/>
    </source>
</evidence>
<dbReference type="Proteomes" id="UP000492820">
    <property type="component" value="Unassembled WGS sequence"/>
</dbReference>
<evidence type="ECO:0000256" key="8">
    <source>
        <dbReference type="ARBA" id="ARBA00022679"/>
    </source>
</evidence>
<reference evidence="23" key="2">
    <citation type="submission" date="2014-06" db="EMBL/GenBank/DDBJ databases">
        <authorList>
            <person name="Aslett M."/>
        </authorList>
    </citation>
    <scope>NUCLEOTIDE SEQUENCE</scope>
</reference>
<feature type="binding site" evidence="19">
    <location>
        <position position="577"/>
    </location>
    <ligand>
        <name>tRNA</name>
        <dbReference type="ChEBI" id="CHEBI:17843"/>
    </ligand>
</feature>
<evidence type="ECO:0000256" key="9">
    <source>
        <dbReference type="ARBA" id="ARBA00022884"/>
    </source>
</evidence>
<evidence type="ECO:0000256" key="16">
    <source>
        <dbReference type="ARBA" id="ARBA00032693"/>
    </source>
</evidence>
<evidence type="ECO:0000256" key="19">
    <source>
        <dbReference type="PIRSR" id="PIRSR017689-1"/>
    </source>
</evidence>
<dbReference type="InterPro" id="IPR019872">
    <property type="entry name" value="Sec-tRNA_Se_transferase"/>
</dbReference>
<evidence type="ECO:0000256" key="13">
    <source>
        <dbReference type="ARBA" id="ARBA00026053"/>
    </source>
</evidence>
<comment type="catalytic activity">
    <reaction evidence="17 18">
        <text>O-phospho-L-seryl-tRNA(Sec) + selenophosphate + H2O = L-selenocysteinyl-tRNA(Sec) + 2 phosphate</text>
        <dbReference type="Rhea" id="RHEA:25041"/>
        <dbReference type="Rhea" id="RHEA-COMP:9743"/>
        <dbReference type="Rhea" id="RHEA-COMP:9947"/>
        <dbReference type="ChEBI" id="CHEBI:15377"/>
        <dbReference type="ChEBI" id="CHEBI:16144"/>
        <dbReference type="ChEBI" id="CHEBI:43474"/>
        <dbReference type="ChEBI" id="CHEBI:78551"/>
        <dbReference type="ChEBI" id="CHEBI:78573"/>
        <dbReference type="EC" id="2.9.1.2"/>
    </reaction>
</comment>
<dbReference type="Pfam" id="PF05889">
    <property type="entry name" value="SepSecS"/>
    <property type="match status" value="4"/>
</dbReference>
<dbReference type="EMBL" id="LK028593">
    <property type="protein sequence ID" value="CDS23674.1"/>
    <property type="molecule type" value="Genomic_DNA"/>
</dbReference>
<dbReference type="InterPro" id="IPR015421">
    <property type="entry name" value="PyrdxlP-dep_Trfase_major"/>
</dbReference>
<reference evidence="23 24" key="1">
    <citation type="journal article" date="2013" name="Nature">
        <title>The genomes of four tapeworm species reveal adaptations to parasitism.</title>
        <authorList>
            <person name="Tsai I.J."/>
            <person name="Zarowiecki M."/>
            <person name="Holroyd N."/>
            <person name="Garciarrubio A."/>
            <person name="Sanchez-Flores A."/>
            <person name="Brooks K.L."/>
            <person name="Tracey A."/>
            <person name="Bobes R.J."/>
            <person name="Fragoso G."/>
            <person name="Sciutto E."/>
            <person name="Aslett M."/>
            <person name="Beasley H."/>
            <person name="Bennett H.M."/>
            <person name="Cai J."/>
            <person name="Camicia F."/>
            <person name="Clark R."/>
            <person name="Cucher M."/>
            <person name="De Silva N."/>
            <person name="Day T.A."/>
            <person name="Deplazes P."/>
            <person name="Estrada K."/>
            <person name="Fernandez C."/>
            <person name="Holland P.W."/>
            <person name="Hou J."/>
            <person name="Hu S."/>
            <person name="Huckvale T."/>
            <person name="Hung S.S."/>
            <person name="Kamenetzky L."/>
            <person name="Keane J.A."/>
            <person name="Kiss F."/>
            <person name="Koziol U."/>
            <person name="Lambert O."/>
            <person name="Liu K."/>
            <person name="Luo X."/>
            <person name="Luo Y."/>
            <person name="Macchiaroli N."/>
            <person name="Nichol S."/>
            <person name="Paps J."/>
            <person name="Parkinson J."/>
            <person name="Pouchkina-Stantcheva N."/>
            <person name="Riddiford N."/>
            <person name="Rosenzvit M."/>
            <person name="Salinas G."/>
            <person name="Wasmuth J.D."/>
            <person name="Zamanian M."/>
            <person name="Zheng Y."/>
            <person name="Cai X."/>
            <person name="Soberon X."/>
            <person name="Olson P.D."/>
            <person name="Laclette J.P."/>
            <person name="Brehm K."/>
            <person name="Berriman M."/>
            <person name="Garciarrubio A."/>
            <person name="Bobes R.J."/>
            <person name="Fragoso G."/>
            <person name="Sanchez-Flores A."/>
            <person name="Estrada K."/>
            <person name="Cevallos M.A."/>
            <person name="Morett E."/>
            <person name="Gonzalez V."/>
            <person name="Portillo T."/>
            <person name="Ochoa-Leyva A."/>
            <person name="Jose M.V."/>
            <person name="Sciutto E."/>
            <person name="Landa A."/>
            <person name="Jimenez L."/>
            <person name="Valdes V."/>
            <person name="Carrero J.C."/>
            <person name="Larralde C."/>
            <person name="Morales-Montor J."/>
            <person name="Limon-Lason J."/>
            <person name="Soberon X."/>
            <person name="Laclette J.P."/>
        </authorList>
    </citation>
    <scope>NUCLEOTIDE SEQUENCE [LARGE SCALE GENOMIC DNA]</scope>
</reference>
<comment type="subunit">
    <text evidence="13">Homotetramer formed by a catalytic dimer and a non-catalytic dimer serving as a binding platform that orients tRNASec for catalysis. Each tetramer binds the CCA ends of two tRNAs which point to the active sites of the catalytic dimer.</text>
</comment>
<evidence type="ECO:0000256" key="20">
    <source>
        <dbReference type="PIRSR" id="PIRSR017689-50"/>
    </source>
</evidence>
<keyword evidence="10 18" id="KW-0663">Pyridoxal phosphate</keyword>
<dbReference type="GO" id="GO:0001717">
    <property type="term" value="P:conversion of seryl-tRNAsec to selenocys-tRNAsec"/>
    <property type="evidence" value="ECO:0007669"/>
    <property type="project" value="UniProtKB-UniRule"/>
</dbReference>
<evidence type="ECO:0000256" key="11">
    <source>
        <dbReference type="ARBA" id="ARBA00022917"/>
    </source>
</evidence>
<dbReference type="Gene3D" id="3.40.640.10">
    <property type="entry name" value="Type I PLP-dependent aspartate aminotransferase-like (Major domain)"/>
    <property type="match status" value="1"/>
</dbReference>
<comment type="similarity">
    <text evidence="4 18">Belongs to the SepSecS family.</text>
</comment>
<evidence type="ECO:0000256" key="7">
    <source>
        <dbReference type="ARBA" id="ARBA00022555"/>
    </source>
</evidence>
<evidence type="ECO:0000313" key="23">
    <source>
        <dbReference type="EMBL" id="CDS23674.1"/>
    </source>
</evidence>
<keyword evidence="12 18" id="KW-0711">Selenium</keyword>
<dbReference type="GO" id="GO:0000049">
    <property type="term" value="F:tRNA binding"/>
    <property type="evidence" value="ECO:0007669"/>
    <property type="project" value="UniProtKB-UniRule"/>
</dbReference>
<feature type="modified residue" description="N6-(pyridoxal phosphate)lysine" evidence="20">
    <location>
        <position position="371"/>
    </location>
</feature>
<accession>A0A068WYS4</accession>
<dbReference type="SUPFAM" id="SSF53383">
    <property type="entry name" value="PLP-dependent transferases"/>
    <property type="match status" value="1"/>
</dbReference>
<keyword evidence="22" id="KW-1133">Transmembrane helix</keyword>
<organism evidence="23">
    <name type="scientific">Echinococcus granulosus</name>
    <name type="common">Hydatid tapeworm</name>
    <dbReference type="NCBI Taxonomy" id="6210"/>
    <lineage>
        <taxon>Eukaryota</taxon>
        <taxon>Metazoa</taxon>
        <taxon>Spiralia</taxon>
        <taxon>Lophotrochozoa</taxon>
        <taxon>Platyhelminthes</taxon>
        <taxon>Cestoda</taxon>
        <taxon>Eucestoda</taxon>
        <taxon>Cyclophyllidea</taxon>
        <taxon>Taeniidae</taxon>
        <taxon>Echinococcus</taxon>
        <taxon>Echinococcus granulosus group</taxon>
    </lineage>
</organism>
<feature type="binding site" evidence="19">
    <location>
        <position position="61"/>
    </location>
    <ligand>
        <name>substrate</name>
    </ligand>
</feature>
<proteinExistence type="inferred from homology"/>
<dbReference type="PANTHER" id="PTHR12944:SF2">
    <property type="entry name" value="O-PHOSPHOSERYL-TRNA(SEC) SELENIUM TRANSFERASE"/>
    <property type="match status" value="1"/>
</dbReference>
<comment type="function">
    <text evidence="2 18">Converts O-phosphoseryl-tRNA(Sec) to selenocysteinyl-tRNA(Sec) required for selenoprotein biosynthesis.</text>
</comment>
<dbReference type="PIRSF" id="PIRSF017689">
    <property type="entry name" value="SepSecS"/>
    <property type="match status" value="1"/>
</dbReference>
<dbReference type="WBParaSite" id="EgrG_000926100">
    <property type="protein sequence ID" value="EgrG_000926100"/>
    <property type="gene ID" value="EgrG_000926100"/>
</dbReference>
<dbReference type="GO" id="GO:0098621">
    <property type="term" value="F:O-phosphoseryl-tRNA(Sec) selenium transferase activity"/>
    <property type="evidence" value="ECO:0007669"/>
    <property type="project" value="UniProtKB-EC"/>
</dbReference>
<keyword evidence="11 18" id="KW-0648">Protein biosynthesis</keyword>
<evidence type="ECO:0000256" key="3">
    <source>
        <dbReference type="ARBA" id="ARBA00004822"/>
    </source>
</evidence>
<evidence type="ECO:0000256" key="12">
    <source>
        <dbReference type="ARBA" id="ARBA00023266"/>
    </source>
</evidence>
<evidence type="ECO:0000256" key="1">
    <source>
        <dbReference type="ARBA" id="ARBA00001933"/>
    </source>
</evidence>
<evidence type="ECO:0000256" key="15">
    <source>
        <dbReference type="ARBA" id="ARBA00032048"/>
    </source>
</evidence>
<name>A0A068WYS4_ECHGR</name>
<evidence type="ECO:0000256" key="17">
    <source>
        <dbReference type="ARBA" id="ARBA00048808"/>
    </source>
</evidence>
<evidence type="ECO:0000256" key="21">
    <source>
        <dbReference type="SAM" id="MobiDB-lite"/>
    </source>
</evidence>
<evidence type="ECO:0000256" key="4">
    <source>
        <dbReference type="ARBA" id="ARBA00007037"/>
    </source>
</evidence>
<evidence type="ECO:0000256" key="6">
    <source>
        <dbReference type="ARBA" id="ARBA00021963"/>
    </source>
</evidence>
<evidence type="ECO:0000256" key="14">
    <source>
        <dbReference type="ARBA" id="ARBA00030669"/>
    </source>
</evidence>
<evidence type="ECO:0000313" key="25">
    <source>
        <dbReference type="WBParaSite" id="EgrG_000926100"/>
    </source>
</evidence>
<feature type="binding site" evidence="19">
    <location>
        <position position="60"/>
    </location>
    <ligand>
        <name>substrate</name>
    </ligand>
</feature>
<evidence type="ECO:0000256" key="22">
    <source>
        <dbReference type="SAM" id="Phobius"/>
    </source>
</evidence>
<reference evidence="25" key="3">
    <citation type="submission" date="2020-10" db="UniProtKB">
        <authorList>
            <consortium name="WormBaseParasite"/>
        </authorList>
    </citation>
    <scope>IDENTIFICATION</scope>
</reference>
<dbReference type="InterPro" id="IPR015424">
    <property type="entry name" value="PyrdxlP-dep_Trfase"/>
</dbReference>
<dbReference type="GO" id="GO:0001514">
    <property type="term" value="P:selenocysteine incorporation"/>
    <property type="evidence" value="ECO:0007669"/>
    <property type="project" value="TreeGrafter"/>
</dbReference>
<dbReference type="EC" id="2.9.1.2" evidence="5 18"/>
<feature type="region of interest" description="Disordered" evidence="21">
    <location>
        <begin position="576"/>
        <end position="600"/>
    </location>
</feature>
<evidence type="ECO:0000313" key="24">
    <source>
        <dbReference type="Proteomes" id="UP000492820"/>
    </source>
</evidence>
<comment type="pathway">
    <text evidence="3 18">Aminoacyl-tRNA biosynthesis; selenocysteinyl-tRNA(Sec) biosynthesis; selenocysteinyl-tRNA(Sec) from L-seryl-tRNA(Sec) (archaeal/eukaryal route): step 2/2.</text>
</comment>
<dbReference type="OrthoDB" id="6259324at2759"/>
<keyword evidence="8 18" id="KW-0808">Transferase</keyword>
<comment type="subcellular location">
    <subcellularLocation>
        <location evidence="18">Cytoplasm</location>
    </subcellularLocation>
</comment>
<keyword evidence="9 18" id="KW-0694">RNA-binding</keyword>
<feature type="binding site" evidence="19">
    <location>
        <position position="400"/>
    </location>
    <ligand>
        <name>substrate</name>
    </ligand>
</feature>
<feature type="transmembrane region" description="Helical" evidence="22">
    <location>
        <begin position="99"/>
        <end position="126"/>
    </location>
</feature>
<keyword evidence="22" id="KW-0472">Membrane</keyword>
<evidence type="ECO:0000256" key="5">
    <source>
        <dbReference type="ARBA" id="ARBA00012464"/>
    </source>
</evidence>
<keyword evidence="18" id="KW-0963">Cytoplasm</keyword>